<dbReference type="InterPro" id="IPR035644">
    <property type="entry name" value="MraZ_C"/>
</dbReference>
<evidence type="ECO:0000313" key="10">
    <source>
        <dbReference type="Proteomes" id="UP000273022"/>
    </source>
</evidence>
<dbReference type="PANTHER" id="PTHR34701:SF1">
    <property type="entry name" value="TRANSCRIPTIONAL REGULATOR MRAZ"/>
    <property type="match status" value="1"/>
</dbReference>
<dbReference type="RefSeq" id="WP_121854094.1">
    <property type="nucleotide sequence ID" value="NZ_CP037952.1"/>
</dbReference>
<keyword evidence="10" id="KW-1185">Reference proteome</keyword>
<keyword evidence="2 7" id="KW-0963">Cytoplasm</keyword>
<protein>
    <recommendedName>
        <fullName evidence="1 7">Transcriptional regulator MraZ</fullName>
    </recommendedName>
</protein>
<dbReference type="GO" id="GO:0009295">
    <property type="term" value="C:nucleoid"/>
    <property type="evidence" value="ECO:0007669"/>
    <property type="project" value="UniProtKB-SubCell"/>
</dbReference>
<dbReference type="OrthoDB" id="9807753at2"/>
<sequence length="152" mass="17324">MFSGASGINLDSKGRIAMPTRYRELLRVESSGKLVITVDIQSSCLLIYPIHEWQHIETKLLSLSDTQPTERALKRLLLGYAHECELDNNGRLLLPLSLRKYAGLEKHTMLVGQLNKFELWDADEWQRLIEESKQAISSEALANNERLANFSL</sequence>
<keyword evidence="5 7" id="KW-0238">DNA-binding</keyword>
<dbReference type="InterPro" id="IPR003444">
    <property type="entry name" value="MraZ"/>
</dbReference>
<evidence type="ECO:0000256" key="2">
    <source>
        <dbReference type="ARBA" id="ARBA00022490"/>
    </source>
</evidence>
<keyword evidence="3" id="KW-0677">Repeat</keyword>
<comment type="caution">
    <text evidence="9">The sequence shown here is derived from an EMBL/GenBank/DDBJ whole genome shotgun (WGS) entry which is preliminary data.</text>
</comment>
<keyword evidence="6 7" id="KW-0804">Transcription</keyword>
<evidence type="ECO:0000256" key="6">
    <source>
        <dbReference type="ARBA" id="ARBA00023163"/>
    </source>
</evidence>
<dbReference type="InterPro" id="IPR038619">
    <property type="entry name" value="MraZ_sf"/>
</dbReference>
<dbReference type="NCBIfam" id="TIGR00242">
    <property type="entry name" value="division/cell wall cluster transcriptional repressor MraZ"/>
    <property type="match status" value="1"/>
</dbReference>
<dbReference type="Gene3D" id="3.40.1550.20">
    <property type="entry name" value="Transcriptional regulator MraZ domain"/>
    <property type="match status" value="1"/>
</dbReference>
<organism evidence="9 10">
    <name type="scientific">Parashewanella spongiae</name>
    <dbReference type="NCBI Taxonomy" id="342950"/>
    <lineage>
        <taxon>Bacteria</taxon>
        <taxon>Pseudomonadati</taxon>
        <taxon>Pseudomonadota</taxon>
        <taxon>Gammaproteobacteria</taxon>
        <taxon>Alteromonadales</taxon>
        <taxon>Shewanellaceae</taxon>
        <taxon>Parashewanella</taxon>
    </lineage>
</organism>
<dbReference type="PANTHER" id="PTHR34701">
    <property type="entry name" value="TRANSCRIPTIONAL REGULATOR MRAZ"/>
    <property type="match status" value="1"/>
</dbReference>
<reference evidence="9 10" key="1">
    <citation type="submission" date="2018-09" db="EMBL/GenBank/DDBJ databases">
        <title>Phylogeny of the Shewanellaceae, and recommendation for two new genera, Pseudoshewanella and Parashewanella.</title>
        <authorList>
            <person name="Wang G."/>
        </authorList>
    </citation>
    <scope>NUCLEOTIDE SEQUENCE [LARGE SCALE GENOMIC DNA]</scope>
    <source>
        <strain evidence="9 10">KCTC 22492</strain>
    </source>
</reference>
<dbReference type="Proteomes" id="UP000273022">
    <property type="component" value="Unassembled WGS sequence"/>
</dbReference>
<evidence type="ECO:0000259" key="8">
    <source>
        <dbReference type="PROSITE" id="PS51740"/>
    </source>
</evidence>
<dbReference type="InterPro" id="IPR035642">
    <property type="entry name" value="MraZ_N"/>
</dbReference>
<evidence type="ECO:0000313" key="9">
    <source>
        <dbReference type="EMBL" id="RJY11430.1"/>
    </source>
</evidence>
<dbReference type="Pfam" id="PF02381">
    <property type="entry name" value="MraZ"/>
    <property type="match status" value="2"/>
</dbReference>
<dbReference type="GO" id="GO:0003700">
    <property type="term" value="F:DNA-binding transcription factor activity"/>
    <property type="evidence" value="ECO:0007669"/>
    <property type="project" value="UniProtKB-UniRule"/>
</dbReference>
<accession>A0A3A6T9H3</accession>
<evidence type="ECO:0000256" key="4">
    <source>
        <dbReference type="ARBA" id="ARBA00023015"/>
    </source>
</evidence>
<feature type="domain" description="SpoVT-AbrB" evidence="8">
    <location>
        <begin position="5"/>
        <end position="52"/>
    </location>
</feature>
<dbReference type="InterPro" id="IPR007159">
    <property type="entry name" value="SpoVT-AbrB_dom"/>
</dbReference>
<dbReference type="HAMAP" id="MF_01008">
    <property type="entry name" value="MraZ"/>
    <property type="match status" value="1"/>
</dbReference>
<name>A0A3A6T9H3_9GAMM</name>
<evidence type="ECO:0000256" key="5">
    <source>
        <dbReference type="ARBA" id="ARBA00023125"/>
    </source>
</evidence>
<dbReference type="GO" id="GO:2000143">
    <property type="term" value="P:negative regulation of DNA-templated transcription initiation"/>
    <property type="evidence" value="ECO:0007669"/>
    <property type="project" value="TreeGrafter"/>
</dbReference>
<evidence type="ECO:0000256" key="1">
    <source>
        <dbReference type="ARBA" id="ARBA00013860"/>
    </source>
</evidence>
<comment type="subcellular location">
    <subcellularLocation>
        <location evidence="7">Cytoplasm</location>
        <location evidence="7">Nucleoid</location>
    </subcellularLocation>
</comment>
<keyword evidence="4 7" id="KW-0805">Transcription regulation</keyword>
<comment type="similarity">
    <text evidence="7">Belongs to the MraZ family.</text>
</comment>
<evidence type="ECO:0000256" key="3">
    <source>
        <dbReference type="ARBA" id="ARBA00022737"/>
    </source>
</evidence>
<dbReference type="AlphaFoldDB" id="A0A3A6T9H3"/>
<dbReference type="CDD" id="cd16320">
    <property type="entry name" value="MraZ_N"/>
    <property type="match status" value="1"/>
</dbReference>
<proteinExistence type="inferred from homology"/>
<dbReference type="InterPro" id="IPR020603">
    <property type="entry name" value="MraZ_dom"/>
</dbReference>
<dbReference type="GO" id="GO:0005737">
    <property type="term" value="C:cytoplasm"/>
    <property type="evidence" value="ECO:0007669"/>
    <property type="project" value="UniProtKB-UniRule"/>
</dbReference>
<dbReference type="GO" id="GO:0000976">
    <property type="term" value="F:transcription cis-regulatory region binding"/>
    <property type="evidence" value="ECO:0007669"/>
    <property type="project" value="TreeGrafter"/>
</dbReference>
<dbReference type="CDD" id="cd16321">
    <property type="entry name" value="MraZ_C"/>
    <property type="match status" value="1"/>
</dbReference>
<dbReference type="InterPro" id="IPR037914">
    <property type="entry name" value="SpoVT-AbrB_sf"/>
</dbReference>
<dbReference type="PROSITE" id="PS51740">
    <property type="entry name" value="SPOVT_ABRB"/>
    <property type="match status" value="2"/>
</dbReference>
<comment type="subunit">
    <text evidence="7">Forms oligomers.</text>
</comment>
<dbReference type="SUPFAM" id="SSF89447">
    <property type="entry name" value="AbrB/MazE/MraZ-like"/>
    <property type="match status" value="1"/>
</dbReference>
<evidence type="ECO:0000256" key="7">
    <source>
        <dbReference type="HAMAP-Rule" id="MF_01008"/>
    </source>
</evidence>
<dbReference type="EMBL" id="QYYH01000083">
    <property type="protein sequence ID" value="RJY11430.1"/>
    <property type="molecule type" value="Genomic_DNA"/>
</dbReference>
<feature type="domain" description="SpoVT-AbrB" evidence="8">
    <location>
        <begin position="81"/>
        <end position="124"/>
    </location>
</feature>
<gene>
    <name evidence="7 9" type="primary">mraZ</name>
    <name evidence="9" type="ORF">D5R81_13125</name>
</gene>